<gene>
    <name evidence="1" type="ORF">PanWU01x14_224550</name>
</gene>
<accession>A0A2P5BN90</accession>
<proteinExistence type="predicted"/>
<name>A0A2P5BN90_PARAD</name>
<organism evidence="1 2">
    <name type="scientific">Parasponia andersonii</name>
    <name type="common">Sponia andersonii</name>
    <dbReference type="NCBI Taxonomy" id="3476"/>
    <lineage>
        <taxon>Eukaryota</taxon>
        <taxon>Viridiplantae</taxon>
        <taxon>Streptophyta</taxon>
        <taxon>Embryophyta</taxon>
        <taxon>Tracheophyta</taxon>
        <taxon>Spermatophyta</taxon>
        <taxon>Magnoliopsida</taxon>
        <taxon>eudicotyledons</taxon>
        <taxon>Gunneridae</taxon>
        <taxon>Pentapetalae</taxon>
        <taxon>rosids</taxon>
        <taxon>fabids</taxon>
        <taxon>Rosales</taxon>
        <taxon>Cannabaceae</taxon>
        <taxon>Parasponia</taxon>
    </lineage>
</organism>
<reference evidence="2" key="1">
    <citation type="submission" date="2016-06" db="EMBL/GenBank/DDBJ databases">
        <title>Parallel loss of symbiosis genes in relatives of nitrogen-fixing non-legume Parasponia.</title>
        <authorList>
            <person name="Van Velzen R."/>
            <person name="Holmer R."/>
            <person name="Bu F."/>
            <person name="Rutten L."/>
            <person name="Van Zeijl A."/>
            <person name="Liu W."/>
            <person name="Santuari L."/>
            <person name="Cao Q."/>
            <person name="Sharma T."/>
            <person name="Shen D."/>
            <person name="Roswanjaya Y."/>
            <person name="Wardhani T."/>
            <person name="Kalhor M.S."/>
            <person name="Jansen J."/>
            <person name="Van den Hoogen J."/>
            <person name="Gungor B."/>
            <person name="Hartog M."/>
            <person name="Hontelez J."/>
            <person name="Verver J."/>
            <person name="Yang W.-C."/>
            <person name="Schijlen E."/>
            <person name="Repin R."/>
            <person name="Schilthuizen M."/>
            <person name="Schranz E."/>
            <person name="Heidstra R."/>
            <person name="Miyata K."/>
            <person name="Fedorova E."/>
            <person name="Kohlen W."/>
            <person name="Bisseling T."/>
            <person name="Smit S."/>
            <person name="Geurts R."/>
        </authorList>
    </citation>
    <scope>NUCLEOTIDE SEQUENCE [LARGE SCALE GENOMIC DNA]</scope>
    <source>
        <strain evidence="2">cv. WU1-14</strain>
    </source>
</reference>
<comment type="caution">
    <text evidence="1">The sequence shown here is derived from an EMBL/GenBank/DDBJ whole genome shotgun (WGS) entry which is preliminary data.</text>
</comment>
<keyword evidence="2" id="KW-1185">Reference proteome</keyword>
<evidence type="ECO:0000313" key="2">
    <source>
        <dbReference type="Proteomes" id="UP000237105"/>
    </source>
</evidence>
<dbReference type="Proteomes" id="UP000237105">
    <property type="component" value="Unassembled WGS sequence"/>
</dbReference>
<feature type="non-terminal residue" evidence="1">
    <location>
        <position position="1"/>
    </location>
</feature>
<evidence type="ECO:0000313" key="1">
    <source>
        <dbReference type="EMBL" id="PON50259.1"/>
    </source>
</evidence>
<sequence length="62" mass="7211">EDSIPSLSIFSFYNPVDVLSDIDWGRGDLKSESSFAFLFFEVHRILAIFVTRWNRVKGKVEE</sequence>
<protein>
    <submittedName>
        <fullName evidence="1">Uncharacterized protein</fullName>
    </submittedName>
</protein>
<dbReference type="EMBL" id="JXTB01000248">
    <property type="protein sequence ID" value="PON50259.1"/>
    <property type="molecule type" value="Genomic_DNA"/>
</dbReference>
<dbReference type="AlphaFoldDB" id="A0A2P5BN90"/>